<evidence type="ECO:0000256" key="2">
    <source>
        <dbReference type="SAM" id="Coils"/>
    </source>
</evidence>
<dbReference type="AlphaFoldDB" id="A0A6G1QDX4"/>
<dbReference type="PANTHER" id="PTHR14096:SF28">
    <property type="entry name" value="APOLIPOPROTEIN L, 1-RELATED"/>
    <property type="match status" value="1"/>
</dbReference>
<dbReference type="InterPro" id="IPR008405">
    <property type="entry name" value="ApoL"/>
</dbReference>
<proteinExistence type="inferred from homology"/>
<dbReference type="EMBL" id="CM015726">
    <property type="protein sequence ID" value="KAF3700624.1"/>
    <property type="molecule type" value="Genomic_DNA"/>
</dbReference>
<sequence>MSSKCDHKDDAKVLVEKIRKWLQLQKEAAKKLNKLASEVENNNKNVNISKVVGSSVGTVGALSLIGATVLTFFTGGLAAPLLITGIGATAAGLATNVASDIADFILSSGTTKETKEISDNAEKLEKEIKDLIQSLEKEEEKEQPTGSSTGVPHEDYVLDHILKAIAKSHKLDLDHVTSLYQAFFTLLSFEIKFLSRLIVKKAVKYIVRTLISGVASLGAQTVAKTCGKIGGNVVGLGFSIYDLVESSMNVNNPETEVTKNLRENAAAICSRAEELENELREIDKVFEMLAEVKRWIQNTKRSSDDKKTLIEYVIENCKDKDAVEWLKKNSQCEALAQIIEQSRLI</sequence>
<dbReference type="Pfam" id="PF05461">
    <property type="entry name" value="ApoL"/>
    <property type="match status" value="1"/>
</dbReference>
<feature type="coiled-coil region" evidence="2">
    <location>
        <begin position="114"/>
        <end position="141"/>
    </location>
</feature>
<reference evidence="3 4" key="1">
    <citation type="submission" date="2019-02" db="EMBL/GenBank/DDBJ databases">
        <title>Opniocepnalus argus genome.</title>
        <authorList>
            <person name="Zhou C."/>
            <person name="Xiao S."/>
        </authorList>
    </citation>
    <scope>NUCLEOTIDE SEQUENCE [LARGE SCALE GENOMIC DNA]</scope>
    <source>
        <strain evidence="3">OARG1902GOOAL</strain>
        <tissue evidence="3">Muscle</tissue>
    </source>
</reference>
<dbReference type="GO" id="GO:0005576">
    <property type="term" value="C:extracellular region"/>
    <property type="evidence" value="ECO:0007669"/>
    <property type="project" value="InterPro"/>
</dbReference>
<organism evidence="3 4">
    <name type="scientific">Channa argus</name>
    <name type="common">Northern snakehead</name>
    <name type="synonym">Ophicephalus argus</name>
    <dbReference type="NCBI Taxonomy" id="215402"/>
    <lineage>
        <taxon>Eukaryota</taxon>
        <taxon>Metazoa</taxon>
        <taxon>Chordata</taxon>
        <taxon>Craniata</taxon>
        <taxon>Vertebrata</taxon>
        <taxon>Euteleostomi</taxon>
        <taxon>Actinopterygii</taxon>
        <taxon>Neopterygii</taxon>
        <taxon>Teleostei</taxon>
        <taxon>Neoteleostei</taxon>
        <taxon>Acanthomorphata</taxon>
        <taxon>Anabantaria</taxon>
        <taxon>Anabantiformes</taxon>
        <taxon>Channoidei</taxon>
        <taxon>Channidae</taxon>
        <taxon>Channa</taxon>
    </lineage>
</organism>
<accession>A0A6G1QDX4</accession>
<keyword evidence="2" id="KW-0175">Coiled coil</keyword>
<comment type="similarity">
    <text evidence="1">Belongs to the apolipoprotein L family.</text>
</comment>
<dbReference type="GO" id="GO:0006869">
    <property type="term" value="P:lipid transport"/>
    <property type="evidence" value="ECO:0007669"/>
    <property type="project" value="InterPro"/>
</dbReference>
<feature type="coiled-coil region" evidence="2">
    <location>
        <begin position="22"/>
        <end position="49"/>
    </location>
</feature>
<reference evidence="4" key="2">
    <citation type="submission" date="2019-02" db="EMBL/GenBank/DDBJ databases">
        <title>Opniocepnalus argus Var Kimnra genome.</title>
        <authorList>
            <person name="Zhou C."/>
            <person name="Xiao S."/>
        </authorList>
    </citation>
    <scope>NUCLEOTIDE SEQUENCE [LARGE SCALE GENOMIC DNA]</scope>
</reference>
<gene>
    <name evidence="3" type="ORF">EXN66_Car016311</name>
</gene>
<dbReference type="Proteomes" id="UP000503349">
    <property type="component" value="Chromosome 15"/>
</dbReference>
<dbReference type="GO" id="GO:0016020">
    <property type="term" value="C:membrane"/>
    <property type="evidence" value="ECO:0007669"/>
    <property type="project" value="TreeGrafter"/>
</dbReference>
<evidence type="ECO:0008006" key="5">
    <source>
        <dbReference type="Google" id="ProtNLM"/>
    </source>
</evidence>
<feature type="coiled-coil region" evidence="2">
    <location>
        <begin position="258"/>
        <end position="292"/>
    </location>
</feature>
<name>A0A6G1QDX4_CHAAH</name>
<protein>
    <recommendedName>
        <fullName evidence="5">Apolipoprotein L3</fullName>
    </recommendedName>
</protein>
<evidence type="ECO:0000313" key="3">
    <source>
        <dbReference type="EMBL" id="KAF3700624.1"/>
    </source>
</evidence>
<dbReference type="PANTHER" id="PTHR14096">
    <property type="entry name" value="APOLIPOPROTEIN L"/>
    <property type="match status" value="1"/>
</dbReference>
<evidence type="ECO:0000256" key="1">
    <source>
        <dbReference type="ARBA" id="ARBA00010090"/>
    </source>
</evidence>
<keyword evidence="4" id="KW-1185">Reference proteome</keyword>
<evidence type="ECO:0000313" key="4">
    <source>
        <dbReference type="Proteomes" id="UP000503349"/>
    </source>
</evidence>
<dbReference type="GO" id="GO:0008289">
    <property type="term" value="F:lipid binding"/>
    <property type="evidence" value="ECO:0007669"/>
    <property type="project" value="InterPro"/>
</dbReference>
<dbReference type="GO" id="GO:0042157">
    <property type="term" value="P:lipoprotein metabolic process"/>
    <property type="evidence" value="ECO:0007669"/>
    <property type="project" value="InterPro"/>
</dbReference>
<dbReference type="Gene3D" id="1.20.1170.10">
    <property type="match status" value="1"/>
</dbReference>